<comment type="caution">
    <text evidence="1">The sequence shown here is derived from an EMBL/GenBank/DDBJ whole genome shotgun (WGS) entry which is preliminary data.</text>
</comment>
<dbReference type="EMBL" id="BGZK01000529">
    <property type="protein sequence ID" value="GBP48720.1"/>
    <property type="molecule type" value="Genomic_DNA"/>
</dbReference>
<protein>
    <submittedName>
        <fullName evidence="1">Uncharacterized protein</fullName>
    </submittedName>
</protein>
<evidence type="ECO:0000313" key="1">
    <source>
        <dbReference type="EMBL" id="GBP48720.1"/>
    </source>
</evidence>
<proteinExistence type="predicted"/>
<evidence type="ECO:0000313" key="2">
    <source>
        <dbReference type="Proteomes" id="UP000299102"/>
    </source>
</evidence>
<reference evidence="1 2" key="1">
    <citation type="journal article" date="2019" name="Commun. Biol.">
        <title>The bagworm genome reveals a unique fibroin gene that provides high tensile strength.</title>
        <authorList>
            <person name="Kono N."/>
            <person name="Nakamura H."/>
            <person name="Ohtoshi R."/>
            <person name="Tomita M."/>
            <person name="Numata K."/>
            <person name="Arakawa K."/>
        </authorList>
    </citation>
    <scope>NUCLEOTIDE SEQUENCE [LARGE SCALE GENOMIC DNA]</scope>
</reference>
<keyword evidence="2" id="KW-1185">Reference proteome</keyword>
<dbReference type="AlphaFoldDB" id="A0A4C1WCU9"/>
<accession>A0A4C1WCU9</accession>
<dbReference type="Proteomes" id="UP000299102">
    <property type="component" value="Unassembled WGS sequence"/>
</dbReference>
<name>A0A4C1WCU9_EUMVA</name>
<gene>
    <name evidence="1" type="ORF">EVAR_88181_1</name>
</gene>
<sequence>MGGRQHAGRLDGRRSSVANLCPIHTYRPALTHRAVCILDRFAFVILLIEREYTTLPPLGRGLHGLLTNPGPLLAGQIQTTSMRLRAAHLARARDY</sequence>
<organism evidence="1 2">
    <name type="scientific">Eumeta variegata</name>
    <name type="common">Bagworm moth</name>
    <name type="synonym">Eumeta japonica</name>
    <dbReference type="NCBI Taxonomy" id="151549"/>
    <lineage>
        <taxon>Eukaryota</taxon>
        <taxon>Metazoa</taxon>
        <taxon>Ecdysozoa</taxon>
        <taxon>Arthropoda</taxon>
        <taxon>Hexapoda</taxon>
        <taxon>Insecta</taxon>
        <taxon>Pterygota</taxon>
        <taxon>Neoptera</taxon>
        <taxon>Endopterygota</taxon>
        <taxon>Lepidoptera</taxon>
        <taxon>Glossata</taxon>
        <taxon>Ditrysia</taxon>
        <taxon>Tineoidea</taxon>
        <taxon>Psychidae</taxon>
        <taxon>Oiketicinae</taxon>
        <taxon>Eumeta</taxon>
    </lineage>
</organism>